<protein>
    <submittedName>
        <fullName evidence="2">VOC family protein</fullName>
    </submittedName>
</protein>
<dbReference type="SUPFAM" id="SSF54593">
    <property type="entry name" value="Glyoxalase/Bleomycin resistance protein/Dihydroxybiphenyl dioxygenase"/>
    <property type="match status" value="2"/>
</dbReference>
<dbReference type="PANTHER" id="PTHR35908">
    <property type="entry name" value="HYPOTHETICAL FUSION PROTEIN"/>
    <property type="match status" value="1"/>
</dbReference>
<feature type="domain" description="Glyoxalase-like" evidence="1">
    <location>
        <begin position="9"/>
        <end position="105"/>
    </location>
</feature>
<dbReference type="InterPro" id="IPR029068">
    <property type="entry name" value="Glyas_Bleomycin-R_OHBP_Dase"/>
</dbReference>
<dbReference type="AlphaFoldDB" id="A0A5Q2MJN6"/>
<accession>A0A5Q2MJN6</accession>
<dbReference type="KEGG" id="aef:GEV26_03545"/>
<gene>
    <name evidence="2" type="ORF">GEV26_03545</name>
</gene>
<dbReference type="CDD" id="cd06587">
    <property type="entry name" value="VOC"/>
    <property type="match status" value="1"/>
</dbReference>
<dbReference type="EMBL" id="CP045737">
    <property type="protein sequence ID" value="QGG40515.1"/>
    <property type="molecule type" value="Genomic_DNA"/>
</dbReference>
<keyword evidence="3" id="KW-1185">Reference proteome</keyword>
<reference evidence="2 3" key="1">
    <citation type="submission" date="2019-11" db="EMBL/GenBank/DDBJ databases">
        <authorList>
            <person name="Li J."/>
        </authorList>
    </citation>
    <scope>NUCLEOTIDE SEQUENCE [LARGE SCALE GENOMIC DNA]</scope>
    <source>
        <strain evidence="2 3">MF47</strain>
    </source>
</reference>
<proteinExistence type="predicted"/>
<dbReference type="PANTHER" id="PTHR35908:SF1">
    <property type="entry name" value="CONSERVED PROTEIN"/>
    <property type="match status" value="1"/>
</dbReference>
<organism evidence="2 3">
    <name type="scientific">Aeromicrobium yanjiei</name>
    <dbReference type="NCBI Taxonomy" id="2662028"/>
    <lineage>
        <taxon>Bacteria</taxon>
        <taxon>Bacillati</taxon>
        <taxon>Actinomycetota</taxon>
        <taxon>Actinomycetes</taxon>
        <taxon>Propionibacteriales</taxon>
        <taxon>Nocardioidaceae</taxon>
        <taxon>Aeromicrobium</taxon>
    </lineage>
</organism>
<evidence type="ECO:0000259" key="1">
    <source>
        <dbReference type="Pfam" id="PF18029"/>
    </source>
</evidence>
<dbReference type="InterPro" id="IPR041581">
    <property type="entry name" value="Glyoxalase_6"/>
</dbReference>
<dbReference type="RefSeq" id="WP_153651786.1">
    <property type="nucleotide sequence ID" value="NZ_CP045737.1"/>
</dbReference>
<name>A0A5Q2MJN6_9ACTN</name>
<feature type="domain" description="Glyoxalase-like" evidence="1">
    <location>
        <begin position="117"/>
        <end position="221"/>
    </location>
</feature>
<dbReference type="Proteomes" id="UP000392064">
    <property type="component" value="Chromosome"/>
</dbReference>
<dbReference type="Pfam" id="PF18029">
    <property type="entry name" value="Glyoxalase_6"/>
    <property type="match status" value="2"/>
</dbReference>
<evidence type="ECO:0000313" key="3">
    <source>
        <dbReference type="Proteomes" id="UP000392064"/>
    </source>
</evidence>
<dbReference type="Gene3D" id="3.10.180.10">
    <property type="entry name" value="2,3-Dihydroxybiphenyl 1,2-Dioxygenase, domain 1"/>
    <property type="match status" value="2"/>
</dbReference>
<evidence type="ECO:0000313" key="2">
    <source>
        <dbReference type="EMBL" id="QGG40515.1"/>
    </source>
</evidence>
<sequence length="224" mass="24542">MALVTYKALCIDASDVSAVQGFWARTLGYELAELDDGDAVLRGPDPGEEVWINLVPEPRTVKQRVHLDVRAESLEPFAGLEQLTAPGEFAWTTFADPEGGEMCVFTYDEPPAKRLKDVVVDSADHETISRWWADVMGGVLGHDDGYSYLDEIPGSPLESIDFVPVPEPKTVKNRIHWDVTLREGVTVDDLVGAGANVLAPAGDQQEWTVMADPEGNEFCVFPTP</sequence>